<organism evidence="3 4">
    <name type="scientific">Actinacidiphila acididurans</name>
    <dbReference type="NCBI Taxonomy" id="2784346"/>
    <lineage>
        <taxon>Bacteria</taxon>
        <taxon>Bacillati</taxon>
        <taxon>Actinomycetota</taxon>
        <taxon>Actinomycetes</taxon>
        <taxon>Kitasatosporales</taxon>
        <taxon>Streptomycetaceae</taxon>
        <taxon>Actinacidiphila</taxon>
    </lineage>
</organism>
<name>A0ABS2TPP1_9ACTN</name>
<evidence type="ECO:0000259" key="2">
    <source>
        <dbReference type="Pfam" id="PF07508"/>
    </source>
</evidence>
<accession>A0ABS2TPP1</accession>
<comment type="similarity">
    <text evidence="1">Belongs to the site-specific recombinase resolvase family.</text>
</comment>
<dbReference type="Gene3D" id="3.90.1750.20">
    <property type="entry name" value="Putative Large Serine Recombinase, Chain B, Domain 2"/>
    <property type="match status" value="1"/>
</dbReference>
<protein>
    <submittedName>
        <fullName evidence="3">Recombinase family protein</fullName>
    </submittedName>
</protein>
<dbReference type="Pfam" id="PF07508">
    <property type="entry name" value="Recombinase"/>
    <property type="match status" value="1"/>
</dbReference>
<dbReference type="PANTHER" id="PTHR30461:SF26">
    <property type="entry name" value="RESOLVASE HOMOLOG YNEB"/>
    <property type="match status" value="1"/>
</dbReference>
<evidence type="ECO:0000313" key="3">
    <source>
        <dbReference type="EMBL" id="MBM9505294.1"/>
    </source>
</evidence>
<dbReference type="EMBL" id="JADKYB010000005">
    <property type="protein sequence ID" value="MBM9505294.1"/>
    <property type="molecule type" value="Genomic_DNA"/>
</dbReference>
<evidence type="ECO:0000256" key="1">
    <source>
        <dbReference type="ARBA" id="ARBA00009913"/>
    </source>
</evidence>
<dbReference type="InterPro" id="IPR050639">
    <property type="entry name" value="SSR_resolvase"/>
</dbReference>
<dbReference type="InterPro" id="IPR011109">
    <property type="entry name" value="DNA_bind_recombinase_dom"/>
</dbReference>
<reference evidence="3 4" key="1">
    <citation type="submission" date="2021-01" db="EMBL/GenBank/DDBJ databases">
        <title>Streptomyces acididurans sp. nov., isolated from a peat swamp forest soil.</title>
        <authorList>
            <person name="Chantavorakit T."/>
            <person name="Duangmal K."/>
        </authorList>
    </citation>
    <scope>NUCLEOTIDE SEQUENCE [LARGE SCALE GENOMIC DNA]</scope>
    <source>
        <strain evidence="3 4">KK5PA1</strain>
    </source>
</reference>
<dbReference type="Proteomes" id="UP000749040">
    <property type="component" value="Unassembled WGS sequence"/>
</dbReference>
<sequence length="319" mass="35143">MPRLFGFEDTAFRKVRESEAAAVRGAASRRLLRQSYPEISEWLNSEGHRTTRGGTWRPATVANVLDHPAIAGLAEDENGELVSTGGPQVISPEDFKAIRALRPSNDPDTSRAEQREYLLTGNLSECGLCTCPLDASPSASGARGYRCTPSTRQHPGGCGRVRVKADLLEAYVAEHVLAELSKPRVHALVEAARGDVLAEAEHLWAGIEEDRKRQAELGKEYARREISKEAFKTADQTLTQSIRQASVKARLLEQVKDAPLGGVRDLVRWWGHAPFASRRGLVVLTLERVIVYPASGKGSRTVDSDRVALDWRSWSRIAD</sequence>
<dbReference type="RefSeq" id="WP_205357137.1">
    <property type="nucleotide sequence ID" value="NZ_JADKYB010000005.1"/>
</dbReference>
<comment type="caution">
    <text evidence="3">The sequence shown here is derived from an EMBL/GenBank/DDBJ whole genome shotgun (WGS) entry which is preliminary data.</text>
</comment>
<proteinExistence type="inferred from homology"/>
<dbReference type="PANTHER" id="PTHR30461">
    <property type="entry name" value="DNA-INVERTASE FROM LAMBDOID PROPHAGE"/>
    <property type="match status" value="1"/>
</dbReference>
<feature type="domain" description="Recombinase" evidence="2">
    <location>
        <begin position="17"/>
        <end position="102"/>
    </location>
</feature>
<keyword evidence="4" id="KW-1185">Reference proteome</keyword>
<dbReference type="InterPro" id="IPR038109">
    <property type="entry name" value="DNA_bind_recomb_sf"/>
</dbReference>
<evidence type="ECO:0000313" key="4">
    <source>
        <dbReference type="Proteomes" id="UP000749040"/>
    </source>
</evidence>
<gene>
    <name evidence="3" type="ORF">ITX44_12200</name>
</gene>